<organism evidence="2 3">
    <name type="scientific">Plectus sambesii</name>
    <dbReference type="NCBI Taxonomy" id="2011161"/>
    <lineage>
        <taxon>Eukaryota</taxon>
        <taxon>Metazoa</taxon>
        <taxon>Ecdysozoa</taxon>
        <taxon>Nematoda</taxon>
        <taxon>Chromadorea</taxon>
        <taxon>Plectida</taxon>
        <taxon>Plectina</taxon>
        <taxon>Plectoidea</taxon>
        <taxon>Plectidae</taxon>
        <taxon>Plectus</taxon>
    </lineage>
</organism>
<protein>
    <submittedName>
        <fullName evidence="3">Uncharacterized protein</fullName>
    </submittedName>
</protein>
<evidence type="ECO:0000313" key="2">
    <source>
        <dbReference type="Proteomes" id="UP000887566"/>
    </source>
</evidence>
<dbReference type="WBParaSite" id="PSAMB.scaffold4625size14040.g24793.t1">
    <property type="protein sequence ID" value="PSAMB.scaffold4625size14040.g24793.t1"/>
    <property type="gene ID" value="PSAMB.scaffold4625size14040.g24793"/>
</dbReference>
<reference evidence="3" key="1">
    <citation type="submission" date="2022-11" db="UniProtKB">
        <authorList>
            <consortium name="WormBaseParasite"/>
        </authorList>
    </citation>
    <scope>IDENTIFICATION</scope>
</reference>
<feature type="region of interest" description="Disordered" evidence="1">
    <location>
        <begin position="1"/>
        <end position="42"/>
    </location>
</feature>
<evidence type="ECO:0000256" key="1">
    <source>
        <dbReference type="SAM" id="MobiDB-lite"/>
    </source>
</evidence>
<sequence>MRSLFPPPSPPHFKSRQPSNDQNNQPHYDKDRQVPSKSKITANDTTYQRLRVALNNKLVTKDTQAYVLRTLAASKQMPNESFAEYVLAIQLAFDSASPELRSDGDAIEAIRMYQLMDAICIGATDDISTFLIDKAPIKH</sequence>
<feature type="compositionally biased region" description="Pro residues" evidence="1">
    <location>
        <begin position="1"/>
        <end position="11"/>
    </location>
</feature>
<dbReference type="AlphaFoldDB" id="A0A914WMG3"/>
<keyword evidence="2" id="KW-1185">Reference proteome</keyword>
<dbReference type="Proteomes" id="UP000887566">
    <property type="component" value="Unplaced"/>
</dbReference>
<evidence type="ECO:0000313" key="3">
    <source>
        <dbReference type="WBParaSite" id="PSAMB.scaffold4625size14040.g24793.t1"/>
    </source>
</evidence>
<accession>A0A914WMG3</accession>
<name>A0A914WMG3_9BILA</name>
<proteinExistence type="predicted"/>
<feature type="compositionally biased region" description="Polar residues" evidence="1">
    <location>
        <begin position="16"/>
        <end position="26"/>
    </location>
</feature>